<dbReference type="AlphaFoldDB" id="A0A2U3ANH2"/>
<name>A0A2U3ANH2_9BACL</name>
<evidence type="ECO:0000259" key="1">
    <source>
        <dbReference type="Pfam" id="PF13619"/>
    </source>
</evidence>
<dbReference type="Proteomes" id="UP000245938">
    <property type="component" value="Unassembled WGS sequence"/>
</dbReference>
<sequence length="72" mass="8571">MVMIMEKVRSSKIDAIGFDRSAMILKIEFFRDGVFEYYGVPERIVDEFLASDSLGIYFKRFIKDKYRYVRLG</sequence>
<dbReference type="InterPro" id="IPR025309">
    <property type="entry name" value="KTSC_dom"/>
</dbReference>
<proteinExistence type="predicted"/>
<dbReference type="Pfam" id="PF13619">
    <property type="entry name" value="KTSC"/>
    <property type="match status" value="1"/>
</dbReference>
<protein>
    <submittedName>
        <fullName evidence="2">KTSC domain-containing protein</fullName>
    </submittedName>
</protein>
<dbReference type="EMBL" id="QFVR01000005">
    <property type="protein sequence ID" value="PWI26056.1"/>
    <property type="molecule type" value="Genomic_DNA"/>
</dbReference>
<evidence type="ECO:0000313" key="2">
    <source>
        <dbReference type="EMBL" id="PWI26056.1"/>
    </source>
</evidence>
<evidence type="ECO:0000313" key="3">
    <source>
        <dbReference type="Proteomes" id="UP000245938"/>
    </source>
</evidence>
<dbReference type="OrthoDB" id="8450910at2"/>
<reference evidence="2 3" key="1">
    <citation type="submission" date="2018-05" db="EMBL/GenBank/DDBJ databases">
        <title>Kurthia sibirica genome sequence.</title>
        <authorList>
            <person name="Maclea K.S."/>
            <person name="Goen A.E."/>
        </authorList>
    </citation>
    <scope>NUCLEOTIDE SEQUENCE [LARGE SCALE GENOMIC DNA]</scope>
    <source>
        <strain evidence="2 3">ATCC 49154</strain>
    </source>
</reference>
<organism evidence="2 3">
    <name type="scientific">Kurthia sibirica</name>
    <dbReference type="NCBI Taxonomy" id="202750"/>
    <lineage>
        <taxon>Bacteria</taxon>
        <taxon>Bacillati</taxon>
        <taxon>Bacillota</taxon>
        <taxon>Bacilli</taxon>
        <taxon>Bacillales</taxon>
        <taxon>Caryophanaceae</taxon>
        <taxon>Kurthia</taxon>
    </lineage>
</organism>
<comment type="caution">
    <text evidence="2">The sequence shown here is derived from an EMBL/GenBank/DDBJ whole genome shotgun (WGS) entry which is preliminary data.</text>
</comment>
<keyword evidence="3" id="KW-1185">Reference proteome</keyword>
<feature type="domain" description="KTSC" evidence="1">
    <location>
        <begin position="10"/>
        <end position="66"/>
    </location>
</feature>
<accession>A0A2U3ANH2</accession>
<gene>
    <name evidence="2" type="ORF">DEX24_05875</name>
</gene>